<feature type="transmembrane region" description="Helical" evidence="1">
    <location>
        <begin position="88"/>
        <end position="110"/>
    </location>
</feature>
<sequence length="159" mass="17967">MIQRVQSIFLFLVALAMVAVVFLPIWFQVNPGQTQAMDLTAWYLTVKSVPDGEIISKSGNYYIGILAIAAGILALYSLMQYRNRKRQLFLNMINALVMGTTLGLAVFVSYQANLDFNPKVSGAYVIGFYSIIFALIMNIIANRFIRKDEMLVRSVDRIR</sequence>
<feature type="transmembrane region" description="Helical" evidence="1">
    <location>
        <begin position="7"/>
        <end position="27"/>
    </location>
</feature>
<keyword evidence="3" id="KW-1185">Reference proteome</keyword>
<proteinExistence type="predicted"/>
<protein>
    <submittedName>
        <fullName evidence="2">DUF4293 domain-containing protein</fullName>
    </submittedName>
</protein>
<feature type="transmembrane region" description="Helical" evidence="1">
    <location>
        <begin position="122"/>
        <end position="141"/>
    </location>
</feature>
<dbReference type="InterPro" id="IPR025635">
    <property type="entry name" value="DUF4293"/>
</dbReference>
<evidence type="ECO:0000256" key="1">
    <source>
        <dbReference type="SAM" id="Phobius"/>
    </source>
</evidence>
<keyword evidence="1" id="KW-0472">Membrane</keyword>
<dbReference type="Proteomes" id="UP001595818">
    <property type="component" value="Unassembled WGS sequence"/>
</dbReference>
<dbReference type="EMBL" id="JBHSJJ010000008">
    <property type="protein sequence ID" value="MFC4873108.1"/>
    <property type="molecule type" value="Genomic_DNA"/>
</dbReference>
<dbReference type="RefSeq" id="WP_377065687.1">
    <property type="nucleotide sequence ID" value="NZ_JBHSJJ010000008.1"/>
</dbReference>
<reference evidence="3" key="1">
    <citation type="journal article" date="2019" name="Int. J. Syst. Evol. Microbiol.">
        <title>The Global Catalogue of Microorganisms (GCM) 10K type strain sequencing project: providing services to taxonomists for standard genome sequencing and annotation.</title>
        <authorList>
            <consortium name="The Broad Institute Genomics Platform"/>
            <consortium name="The Broad Institute Genome Sequencing Center for Infectious Disease"/>
            <person name="Wu L."/>
            <person name="Ma J."/>
        </authorList>
    </citation>
    <scope>NUCLEOTIDE SEQUENCE [LARGE SCALE GENOMIC DNA]</scope>
    <source>
        <strain evidence="3">CGMCC 4.7466</strain>
    </source>
</reference>
<organism evidence="2 3">
    <name type="scientific">Negadavirga shengliensis</name>
    <dbReference type="NCBI Taxonomy" id="1389218"/>
    <lineage>
        <taxon>Bacteria</taxon>
        <taxon>Pseudomonadati</taxon>
        <taxon>Bacteroidota</taxon>
        <taxon>Cytophagia</taxon>
        <taxon>Cytophagales</taxon>
        <taxon>Cyclobacteriaceae</taxon>
        <taxon>Negadavirga</taxon>
    </lineage>
</organism>
<feature type="transmembrane region" description="Helical" evidence="1">
    <location>
        <begin position="59"/>
        <end position="76"/>
    </location>
</feature>
<name>A0ABV9T306_9BACT</name>
<keyword evidence="1" id="KW-0812">Transmembrane</keyword>
<evidence type="ECO:0000313" key="2">
    <source>
        <dbReference type="EMBL" id="MFC4873108.1"/>
    </source>
</evidence>
<evidence type="ECO:0000313" key="3">
    <source>
        <dbReference type="Proteomes" id="UP001595818"/>
    </source>
</evidence>
<comment type="caution">
    <text evidence="2">The sequence shown here is derived from an EMBL/GenBank/DDBJ whole genome shotgun (WGS) entry which is preliminary data.</text>
</comment>
<keyword evidence="1" id="KW-1133">Transmembrane helix</keyword>
<gene>
    <name evidence="2" type="ORF">ACFPFU_15525</name>
</gene>
<accession>A0ABV9T306</accession>
<dbReference type="Pfam" id="PF14126">
    <property type="entry name" value="DUF4293"/>
    <property type="match status" value="1"/>
</dbReference>